<name>A0A1S2D4F7_AERSO</name>
<evidence type="ECO:0000313" key="3">
    <source>
        <dbReference type="Proteomes" id="UP000179934"/>
    </source>
</evidence>
<dbReference type="Proteomes" id="UP000179934">
    <property type="component" value="Unassembled WGS sequence"/>
</dbReference>
<sequence>MYDKILLTNMEFEALLQKCISGYGPMNLDYLARSVDFTAQVLTETPRVFAIRCDLRFAVDTTAYDLDQLTCLQRTDPAVITRFMESLKSQIKANHRRNNRRGEPRLPAYIWCREKELSAHHHYHIMLFFHRDDYAYLGNYLESDGDNMGVRIQKAWCSALNLPHPEHAHLVHFPTKGTYDLFRSTAINRDKIYHDFLFRLAYLSKQSTKVMDGQRNFGCSQIR</sequence>
<organism evidence="2 3">
    <name type="scientific">Aeromonas sobria</name>
    <dbReference type="NCBI Taxonomy" id="646"/>
    <lineage>
        <taxon>Bacteria</taxon>
        <taxon>Pseudomonadati</taxon>
        <taxon>Pseudomonadota</taxon>
        <taxon>Gammaproteobacteria</taxon>
        <taxon>Aeromonadales</taxon>
        <taxon>Aeromonadaceae</taxon>
        <taxon>Aeromonas</taxon>
    </lineage>
</organism>
<feature type="domain" description="YagK/YfjJ C-terminal" evidence="1">
    <location>
        <begin position="42"/>
        <end position="220"/>
    </location>
</feature>
<evidence type="ECO:0000259" key="1">
    <source>
        <dbReference type="Pfam" id="PF11726"/>
    </source>
</evidence>
<accession>A0A1S2D4F7</accession>
<proteinExistence type="predicted"/>
<evidence type="ECO:0000313" key="2">
    <source>
        <dbReference type="EMBL" id="OHY95108.1"/>
    </source>
</evidence>
<protein>
    <recommendedName>
        <fullName evidence="1">YagK/YfjJ C-terminal domain-containing protein</fullName>
    </recommendedName>
</protein>
<dbReference type="AlphaFoldDB" id="A0A1S2D4F7"/>
<gene>
    <name evidence="2" type="ORF">BJD16_08990</name>
</gene>
<dbReference type="STRING" id="646.BJD16_08990"/>
<dbReference type="GeneID" id="58924545"/>
<reference evidence="2 3" key="1">
    <citation type="submission" date="2016-09" db="EMBL/GenBank/DDBJ databases">
        <title>Draft Genome Sequence of Aeromonas sobria Strain 08005, Isolated from Sick Rana catesbeiana.</title>
        <authorList>
            <person name="Yang Q."/>
        </authorList>
    </citation>
    <scope>NUCLEOTIDE SEQUENCE [LARGE SCALE GENOMIC DNA]</scope>
    <source>
        <strain evidence="2 3">08005</strain>
    </source>
</reference>
<comment type="caution">
    <text evidence="2">The sequence shown here is derived from an EMBL/GenBank/DDBJ whole genome shotgun (WGS) entry which is preliminary data.</text>
</comment>
<dbReference type="RefSeq" id="WP_042019074.1">
    <property type="nucleotide sequence ID" value="NZ_CDBW01000006.1"/>
</dbReference>
<dbReference type="Pfam" id="PF11726">
    <property type="entry name" value="YagK_YfjJ_C"/>
    <property type="match status" value="1"/>
</dbReference>
<dbReference type="InterPro" id="IPR057271">
    <property type="entry name" value="YagK_YfjJ_C"/>
</dbReference>
<dbReference type="OrthoDB" id="5701642at2"/>
<dbReference type="EMBL" id="MKFU01000004">
    <property type="protein sequence ID" value="OHY95108.1"/>
    <property type="molecule type" value="Genomic_DNA"/>
</dbReference>